<gene>
    <name evidence="1" type="ORF">AH14a_p91</name>
</gene>
<accession>A0A1B0VP71</accession>
<protein>
    <submittedName>
        <fullName evidence="1">Uncharacterized protein</fullName>
    </submittedName>
</protein>
<reference evidence="1 2" key="1">
    <citation type="journal article" date="2016" name="PLoS ONE">
        <title>Two Inducible Prophages of an Antarctic Pseudomonas sp. ANT_H14 Use the Same Capsid for Packaging Their Genomes - Characterization of a Novel Phage Helper-Satellite System.</title>
        <authorList>
            <person name="Dziewit L."/>
            <person name="Radlinska M."/>
        </authorList>
    </citation>
    <scope>NUCLEOTIDE SEQUENCE [LARGE SCALE GENOMIC DNA]</scope>
</reference>
<proteinExistence type="predicted"/>
<evidence type="ECO:0000313" key="1">
    <source>
        <dbReference type="EMBL" id="AMW64551.1"/>
    </source>
</evidence>
<dbReference type="Proteomes" id="UP000222764">
    <property type="component" value="Segment"/>
</dbReference>
<sequence>MKIKLSPFLTDWPLEASVNGDILTLNGEVIDLSLLPEGHRLPGSAVCNPFFVETEYVERKDGVLHLTLRLPVDWDSPEEYRNPPEPIILDVSAGLVNFPDTTPPAPPVVELPVIEEPTQEEPENGGLEQA</sequence>
<organism evidence="1 2">
    <name type="scientific">Pseudomonas phage phiAH14a</name>
    <dbReference type="NCBI Taxonomy" id="1805958"/>
    <lineage>
        <taxon>Viruses</taxon>
        <taxon>Duplodnaviria</taxon>
        <taxon>Heunggongvirae</taxon>
        <taxon>Uroviricota</taxon>
        <taxon>Caudoviricetes</taxon>
        <taxon>Miecznikowavirus</taxon>
        <taxon>Miecznikowavirus AH14a</taxon>
    </lineage>
</organism>
<dbReference type="EMBL" id="KU708004">
    <property type="protein sequence ID" value="AMW64551.1"/>
    <property type="molecule type" value="Genomic_DNA"/>
</dbReference>
<keyword evidence="2" id="KW-1185">Reference proteome</keyword>
<evidence type="ECO:0000313" key="2">
    <source>
        <dbReference type="Proteomes" id="UP000222764"/>
    </source>
</evidence>
<name>A0A1B0VP71_9CAUD</name>